<evidence type="ECO:0000313" key="5">
    <source>
        <dbReference type="Proteomes" id="UP000315750"/>
    </source>
</evidence>
<evidence type="ECO:0000256" key="1">
    <source>
        <dbReference type="ARBA" id="ARBA00022801"/>
    </source>
</evidence>
<keyword evidence="1 4" id="KW-0378">Hydrolase</keyword>
<dbReference type="CDD" id="cd07197">
    <property type="entry name" value="nitrilase"/>
    <property type="match status" value="1"/>
</dbReference>
<evidence type="ECO:0000313" key="4">
    <source>
        <dbReference type="EMBL" id="QDU57211.1"/>
    </source>
</evidence>
<dbReference type="KEGG" id="amuc:Pan181_34250"/>
<keyword evidence="2" id="KW-0732">Signal</keyword>
<dbReference type="PROSITE" id="PS50263">
    <property type="entry name" value="CN_HYDROLASE"/>
    <property type="match status" value="1"/>
</dbReference>
<sequence precursor="true">MARRGVVFVLLFTFASMGSAQRAQAEEEPSVESATTQQSEHPAALRVAMCQLSCVDDDREGNFERLEACLKQAQRESADMACFPETCLLGWVNPNSHQLAHPIPGTELEHDVSRLQALAQQYELMLCLGLAEKSGAKLYDSVVLIDRDGKLLLKHRKVNVLKEMMTPPYTAGERVEVVDTPFGKIGLLICADTFDADCLQRMQKIKPDLVLVPYGWAAPPADWPQHGRALASTVSHAAKTIGAPVVGVNSVGEIAHGPWRGYTYGGQSISCDAEGRSLLVLADRQSQVITFELMRKVDP</sequence>
<dbReference type="PANTHER" id="PTHR43674">
    <property type="entry name" value="NITRILASE C965.09-RELATED"/>
    <property type="match status" value="1"/>
</dbReference>
<feature type="domain" description="CN hydrolase" evidence="3">
    <location>
        <begin position="45"/>
        <end position="295"/>
    </location>
</feature>
<dbReference type="InterPro" id="IPR003010">
    <property type="entry name" value="C-N_Hydrolase"/>
</dbReference>
<dbReference type="GO" id="GO:0033388">
    <property type="term" value="P:putrescine biosynthetic process from arginine"/>
    <property type="evidence" value="ECO:0007669"/>
    <property type="project" value="TreeGrafter"/>
</dbReference>
<feature type="chain" id="PRO_5022066984" evidence="2">
    <location>
        <begin position="26"/>
        <end position="299"/>
    </location>
</feature>
<keyword evidence="5" id="KW-1185">Reference proteome</keyword>
<dbReference type="AlphaFoldDB" id="A0A518AR56"/>
<dbReference type="InterPro" id="IPR050345">
    <property type="entry name" value="Aliph_Amidase/BUP"/>
</dbReference>
<protein>
    <submittedName>
        <fullName evidence="4">(R)-stereoselective amidase</fullName>
        <ecNumber evidence="4">3.5.1.100</ecNumber>
    </submittedName>
</protein>
<reference evidence="4 5" key="1">
    <citation type="submission" date="2019-02" db="EMBL/GenBank/DDBJ databases">
        <title>Deep-cultivation of Planctomycetes and their phenomic and genomic characterization uncovers novel biology.</title>
        <authorList>
            <person name="Wiegand S."/>
            <person name="Jogler M."/>
            <person name="Boedeker C."/>
            <person name="Pinto D."/>
            <person name="Vollmers J."/>
            <person name="Rivas-Marin E."/>
            <person name="Kohn T."/>
            <person name="Peeters S.H."/>
            <person name="Heuer A."/>
            <person name="Rast P."/>
            <person name="Oberbeckmann S."/>
            <person name="Bunk B."/>
            <person name="Jeske O."/>
            <person name="Meyerdierks A."/>
            <person name="Storesund J.E."/>
            <person name="Kallscheuer N."/>
            <person name="Luecker S."/>
            <person name="Lage O.M."/>
            <person name="Pohl T."/>
            <person name="Merkel B.J."/>
            <person name="Hornburger P."/>
            <person name="Mueller R.-W."/>
            <person name="Bruemmer F."/>
            <person name="Labrenz M."/>
            <person name="Spormann A.M."/>
            <person name="Op den Camp H."/>
            <person name="Overmann J."/>
            <person name="Amann R."/>
            <person name="Jetten M.S.M."/>
            <person name="Mascher T."/>
            <person name="Medema M.H."/>
            <person name="Devos D.P."/>
            <person name="Kaster A.-K."/>
            <person name="Ovreas L."/>
            <person name="Rohde M."/>
            <person name="Galperin M.Y."/>
            <person name="Jogler C."/>
        </authorList>
    </citation>
    <scope>NUCLEOTIDE SEQUENCE [LARGE SCALE GENOMIC DNA]</scope>
    <source>
        <strain evidence="4 5">Pan181</strain>
    </source>
</reference>
<organism evidence="4 5">
    <name type="scientific">Aeoliella mucimassa</name>
    <dbReference type="NCBI Taxonomy" id="2527972"/>
    <lineage>
        <taxon>Bacteria</taxon>
        <taxon>Pseudomonadati</taxon>
        <taxon>Planctomycetota</taxon>
        <taxon>Planctomycetia</taxon>
        <taxon>Pirellulales</taxon>
        <taxon>Lacipirellulaceae</taxon>
        <taxon>Aeoliella</taxon>
    </lineage>
</organism>
<dbReference type="Proteomes" id="UP000315750">
    <property type="component" value="Chromosome"/>
</dbReference>
<accession>A0A518AR56</accession>
<evidence type="ECO:0000256" key="2">
    <source>
        <dbReference type="SAM" id="SignalP"/>
    </source>
</evidence>
<dbReference type="Gene3D" id="3.60.110.10">
    <property type="entry name" value="Carbon-nitrogen hydrolase"/>
    <property type="match status" value="1"/>
</dbReference>
<dbReference type="PANTHER" id="PTHR43674:SF2">
    <property type="entry name" value="BETA-UREIDOPROPIONASE"/>
    <property type="match status" value="1"/>
</dbReference>
<proteinExistence type="predicted"/>
<feature type="signal peptide" evidence="2">
    <location>
        <begin position="1"/>
        <end position="25"/>
    </location>
</feature>
<dbReference type="GO" id="GO:0050126">
    <property type="term" value="F:N-carbamoylputrescine amidase activity"/>
    <property type="evidence" value="ECO:0007669"/>
    <property type="project" value="TreeGrafter"/>
</dbReference>
<dbReference type="InterPro" id="IPR036526">
    <property type="entry name" value="C-N_Hydrolase_sf"/>
</dbReference>
<gene>
    <name evidence="4" type="primary">ramA_2</name>
    <name evidence="4" type="ORF">Pan181_34250</name>
</gene>
<evidence type="ECO:0000259" key="3">
    <source>
        <dbReference type="PROSITE" id="PS50263"/>
    </source>
</evidence>
<dbReference type="SUPFAM" id="SSF56317">
    <property type="entry name" value="Carbon-nitrogen hydrolase"/>
    <property type="match status" value="1"/>
</dbReference>
<dbReference type="RefSeq" id="WP_231943617.1">
    <property type="nucleotide sequence ID" value="NZ_CP036278.1"/>
</dbReference>
<dbReference type="Pfam" id="PF00795">
    <property type="entry name" value="CN_hydrolase"/>
    <property type="match status" value="1"/>
</dbReference>
<name>A0A518AR56_9BACT</name>
<dbReference type="EC" id="3.5.1.100" evidence="4"/>
<dbReference type="EMBL" id="CP036278">
    <property type="protein sequence ID" value="QDU57211.1"/>
    <property type="molecule type" value="Genomic_DNA"/>
</dbReference>